<evidence type="ECO:0000313" key="1">
    <source>
        <dbReference type="EMBL" id="CAF4303329.1"/>
    </source>
</evidence>
<dbReference type="AlphaFoldDB" id="A0A820I4V1"/>
<protein>
    <submittedName>
        <fullName evidence="1">Uncharacterized protein</fullName>
    </submittedName>
</protein>
<gene>
    <name evidence="1" type="ORF">FNK824_LOCUS40725</name>
</gene>
<dbReference type="EMBL" id="CAJOBE010034218">
    <property type="protein sequence ID" value="CAF4303329.1"/>
    <property type="molecule type" value="Genomic_DNA"/>
</dbReference>
<comment type="caution">
    <text evidence="1">The sequence shown here is derived from an EMBL/GenBank/DDBJ whole genome shotgun (WGS) entry which is preliminary data.</text>
</comment>
<accession>A0A820I4V1</accession>
<name>A0A820I4V1_9BILA</name>
<evidence type="ECO:0000313" key="2">
    <source>
        <dbReference type="Proteomes" id="UP000663874"/>
    </source>
</evidence>
<sequence>SMSTARGGVAVAALKVRN</sequence>
<dbReference type="Proteomes" id="UP000663874">
    <property type="component" value="Unassembled WGS sequence"/>
</dbReference>
<reference evidence="1" key="1">
    <citation type="submission" date="2021-02" db="EMBL/GenBank/DDBJ databases">
        <authorList>
            <person name="Nowell W R."/>
        </authorList>
    </citation>
    <scope>NUCLEOTIDE SEQUENCE</scope>
</reference>
<feature type="non-terminal residue" evidence="1">
    <location>
        <position position="1"/>
    </location>
</feature>
<proteinExistence type="predicted"/>
<organism evidence="1 2">
    <name type="scientific">Rotaria sordida</name>
    <dbReference type="NCBI Taxonomy" id="392033"/>
    <lineage>
        <taxon>Eukaryota</taxon>
        <taxon>Metazoa</taxon>
        <taxon>Spiralia</taxon>
        <taxon>Gnathifera</taxon>
        <taxon>Rotifera</taxon>
        <taxon>Eurotatoria</taxon>
        <taxon>Bdelloidea</taxon>
        <taxon>Philodinida</taxon>
        <taxon>Philodinidae</taxon>
        <taxon>Rotaria</taxon>
    </lineage>
</organism>